<gene>
    <name evidence="10" type="primary">secG</name>
    <name evidence="10" type="ORF">COV04_00230</name>
</gene>
<keyword evidence="7 9" id="KW-0811">Translocation</keyword>
<comment type="function">
    <text evidence="9">Involved in protein export. Participates in an early event of protein translocation.</text>
</comment>
<evidence type="ECO:0000256" key="9">
    <source>
        <dbReference type="RuleBase" id="RU365087"/>
    </source>
</evidence>
<evidence type="ECO:0000256" key="3">
    <source>
        <dbReference type="ARBA" id="ARBA00022448"/>
    </source>
</evidence>
<dbReference type="Pfam" id="PF03840">
    <property type="entry name" value="SecG"/>
    <property type="match status" value="1"/>
</dbReference>
<keyword evidence="5 9" id="KW-0653">Protein transport</keyword>
<dbReference type="GO" id="GO:0015450">
    <property type="term" value="F:protein-transporting ATPase activity"/>
    <property type="evidence" value="ECO:0007669"/>
    <property type="project" value="UniProtKB-UniRule"/>
</dbReference>
<proteinExistence type="inferred from homology"/>
<dbReference type="Proteomes" id="UP000231152">
    <property type="component" value="Unassembled WGS sequence"/>
</dbReference>
<evidence type="ECO:0000256" key="4">
    <source>
        <dbReference type="ARBA" id="ARBA00022692"/>
    </source>
</evidence>
<organism evidence="10 11">
    <name type="scientific">Candidatus Uhrbacteria bacterium CG10_big_fil_rev_8_21_14_0_10_48_11</name>
    <dbReference type="NCBI Taxonomy" id="1975037"/>
    <lineage>
        <taxon>Bacteria</taxon>
        <taxon>Candidatus Uhriibacteriota</taxon>
    </lineage>
</organism>
<evidence type="ECO:0000256" key="7">
    <source>
        <dbReference type="ARBA" id="ARBA00023010"/>
    </source>
</evidence>
<evidence type="ECO:0000313" key="10">
    <source>
        <dbReference type="EMBL" id="PJE76296.1"/>
    </source>
</evidence>
<dbReference type="EMBL" id="PFET01000001">
    <property type="protein sequence ID" value="PJE76296.1"/>
    <property type="molecule type" value="Genomic_DNA"/>
</dbReference>
<reference evidence="10 11" key="1">
    <citation type="submission" date="2017-09" db="EMBL/GenBank/DDBJ databases">
        <title>Depth-based differentiation of microbial function through sediment-hosted aquifers and enrichment of novel symbionts in the deep terrestrial subsurface.</title>
        <authorList>
            <person name="Probst A.J."/>
            <person name="Ladd B."/>
            <person name="Jarett J.K."/>
            <person name="Geller-Mcgrath D.E."/>
            <person name="Sieber C.M."/>
            <person name="Emerson J.B."/>
            <person name="Anantharaman K."/>
            <person name="Thomas B.C."/>
            <person name="Malmstrom R."/>
            <person name="Stieglmeier M."/>
            <person name="Klingl A."/>
            <person name="Woyke T."/>
            <person name="Ryan C.M."/>
            <person name="Banfield J.F."/>
        </authorList>
    </citation>
    <scope>NUCLEOTIDE SEQUENCE [LARGE SCALE GENOMIC DNA]</scope>
    <source>
        <strain evidence="10">CG10_big_fil_rev_8_21_14_0_10_48_11</strain>
    </source>
</reference>
<feature type="transmembrane region" description="Helical" evidence="9">
    <location>
        <begin position="54"/>
        <end position="74"/>
    </location>
</feature>
<protein>
    <recommendedName>
        <fullName evidence="9">Protein-export membrane protein SecG</fullName>
    </recommendedName>
</protein>
<evidence type="ECO:0000256" key="8">
    <source>
        <dbReference type="ARBA" id="ARBA00023136"/>
    </source>
</evidence>
<keyword evidence="6 9" id="KW-1133">Transmembrane helix</keyword>
<comment type="caution">
    <text evidence="10">The sequence shown here is derived from an EMBL/GenBank/DDBJ whole genome shotgun (WGS) entry which is preliminary data.</text>
</comment>
<evidence type="ECO:0000256" key="6">
    <source>
        <dbReference type="ARBA" id="ARBA00022989"/>
    </source>
</evidence>
<dbReference type="GO" id="GO:0009306">
    <property type="term" value="P:protein secretion"/>
    <property type="evidence" value="ECO:0007669"/>
    <property type="project" value="UniProtKB-UniRule"/>
</dbReference>
<comment type="subcellular location">
    <subcellularLocation>
        <location evidence="9">Cell membrane</location>
        <topology evidence="9">Multi-pass membrane protein</topology>
    </subcellularLocation>
    <subcellularLocation>
        <location evidence="1">Membrane</location>
        <topology evidence="1">Multi-pass membrane protein</topology>
    </subcellularLocation>
</comment>
<keyword evidence="4 9" id="KW-0812">Transmembrane</keyword>
<dbReference type="AlphaFoldDB" id="A0A2M8LFZ6"/>
<keyword evidence="3 9" id="KW-0813">Transport</keyword>
<dbReference type="PRINTS" id="PR01651">
    <property type="entry name" value="SECGEXPORT"/>
</dbReference>
<name>A0A2M8LFZ6_9BACT</name>
<dbReference type="GO" id="GO:0005886">
    <property type="term" value="C:plasma membrane"/>
    <property type="evidence" value="ECO:0007669"/>
    <property type="project" value="UniProtKB-SubCell"/>
</dbReference>
<keyword evidence="9" id="KW-1003">Cell membrane</keyword>
<keyword evidence="8 9" id="KW-0472">Membrane</keyword>
<comment type="similarity">
    <text evidence="2 9">Belongs to the SecG family.</text>
</comment>
<evidence type="ECO:0000256" key="5">
    <source>
        <dbReference type="ARBA" id="ARBA00022927"/>
    </source>
</evidence>
<feature type="transmembrane region" description="Helical" evidence="9">
    <location>
        <begin position="6"/>
        <end position="25"/>
    </location>
</feature>
<dbReference type="InterPro" id="IPR004692">
    <property type="entry name" value="SecG"/>
</dbReference>
<sequence>MDQLKTILPIVQIVISILLIITVLLQQRGSEVGGAFGGGGGAVYRTKRGIEKTLFRATIALGILFAGASLLRLLI</sequence>
<dbReference type="NCBIfam" id="TIGR00810">
    <property type="entry name" value="secG"/>
    <property type="match status" value="1"/>
</dbReference>
<accession>A0A2M8LFZ6</accession>
<evidence type="ECO:0000256" key="2">
    <source>
        <dbReference type="ARBA" id="ARBA00008445"/>
    </source>
</evidence>
<evidence type="ECO:0000313" key="11">
    <source>
        <dbReference type="Proteomes" id="UP000231152"/>
    </source>
</evidence>
<evidence type="ECO:0000256" key="1">
    <source>
        <dbReference type="ARBA" id="ARBA00004141"/>
    </source>
</evidence>